<dbReference type="OrthoDB" id="10464027at2759"/>
<name>R7QGQ1_CHOCR</name>
<sequence length="215" mass="25183">MLRKAAFRIDTFKTSHAIALQKWLVDFSQIVSLYFFVQESVIYPQILSRIDSDDRTLIIELRKKTQPLIDELLEIHKGSLTFVSACQGRDDEKLLNFDTASLYLALQQLSKQVFRCVAELEIFFTWELDHVAPEIRSCMNRKESRALQRNAIMKILSQRVGEDLLGAYSHWVPSEVKELYFASVDRFKLIRLRGKEKKWMRTHKSLQKTLASRTL</sequence>
<reference evidence="2" key="1">
    <citation type="journal article" date="2013" name="Proc. Natl. Acad. Sci. U.S.A.">
        <title>Genome structure and metabolic features in the red seaweed Chondrus crispus shed light on evolution of the Archaeplastida.</title>
        <authorList>
            <person name="Collen J."/>
            <person name="Porcel B."/>
            <person name="Carre W."/>
            <person name="Ball S.G."/>
            <person name="Chaparro C."/>
            <person name="Tonon T."/>
            <person name="Barbeyron T."/>
            <person name="Michel G."/>
            <person name="Noel B."/>
            <person name="Valentin K."/>
            <person name="Elias M."/>
            <person name="Artiguenave F."/>
            <person name="Arun A."/>
            <person name="Aury J.M."/>
            <person name="Barbosa-Neto J.F."/>
            <person name="Bothwell J.H."/>
            <person name="Bouget F.Y."/>
            <person name="Brillet L."/>
            <person name="Cabello-Hurtado F."/>
            <person name="Capella-Gutierrez S."/>
            <person name="Charrier B."/>
            <person name="Cladiere L."/>
            <person name="Cock J.M."/>
            <person name="Coelho S.M."/>
            <person name="Colleoni C."/>
            <person name="Czjzek M."/>
            <person name="Da Silva C."/>
            <person name="Delage L."/>
            <person name="Denoeud F."/>
            <person name="Deschamps P."/>
            <person name="Dittami S.M."/>
            <person name="Gabaldon T."/>
            <person name="Gachon C.M."/>
            <person name="Groisillier A."/>
            <person name="Herve C."/>
            <person name="Jabbari K."/>
            <person name="Katinka M."/>
            <person name="Kloareg B."/>
            <person name="Kowalczyk N."/>
            <person name="Labadie K."/>
            <person name="Leblanc C."/>
            <person name="Lopez P.J."/>
            <person name="McLachlan D.H."/>
            <person name="Meslet-Cladiere L."/>
            <person name="Moustafa A."/>
            <person name="Nehr Z."/>
            <person name="Nyvall Collen P."/>
            <person name="Panaud O."/>
            <person name="Partensky F."/>
            <person name="Poulain J."/>
            <person name="Rensing S.A."/>
            <person name="Rousvoal S."/>
            <person name="Samson G."/>
            <person name="Symeonidi A."/>
            <person name="Weissenbach J."/>
            <person name="Zambounis A."/>
            <person name="Wincker P."/>
            <person name="Boyen C."/>
        </authorList>
    </citation>
    <scope>NUCLEOTIDE SEQUENCE [LARGE SCALE GENOMIC DNA]</scope>
    <source>
        <strain evidence="2">cv. Stackhouse</strain>
    </source>
</reference>
<dbReference type="KEGG" id="ccp:CHC_T00005581001"/>
<evidence type="ECO:0000313" key="1">
    <source>
        <dbReference type="EMBL" id="CDF36928.1"/>
    </source>
</evidence>
<organism evidence="1 2">
    <name type="scientific">Chondrus crispus</name>
    <name type="common">Carrageen Irish moss</name>
    <name type="synonym">Polymorpha crispa</name>
    <dbReference type="NCBI Taxonomy" id="2769"/>
    <lineage>
        <taxon>Eukaryota</taxon>
        <taxon>Rhodophyta</taxon>
        <taxon>Florideophyceae</taxon>
        <taxon>Rhodymeniophycidae</taxon>
        <taxon>Gigartinales</taxon>
        <taxon>Gigartinaceae</taxon>
        <taxon>Chondrus</taxon>
    </lineage>
</organism>
<gene>
    <name evidence="1" type="ORF">CHC_T00005581001</name>
</gene>
<dbReference type="GeneID" id="17324444"/>
<dbReference type="AlphaFoldDB" id="R7QGQ1"/>
<dbReference type="EMBL" id="HG001807">
    <property type="protein sequence ID" value="CDF36928.1"/>
    <property type="molecule type" value="Genomic_DNA"/>
</dbReference>
<accession>R7QGQ1</accession>
<proteinExistence type="predicted"/>
<keyword evidence="2" id="KW-1185">Reference proteome</keyword>
<dbReference type="Gramene" id="CDF36928">
    <property type="protein sequence ID" value="CDF36928"/>
    <property type="gene ID" value="CHC_T00005581001"/>
</dbReference>
<dbReference type="Proteomes" id="UP000012073">
    <property type="component" value="Unassembled WGS sequence"/>
</dbReference>
<protein>
    <submittedName>
        <fullName evidence="1">Uncharacterized protein</fullName>
    </submittedName>
</protein>
<evidence type="ECO:0000313" key="2">
    <source>
        <dbReference type="Proteomes" id="UP000012073"/>
    </source>
</evidence>
<dbReference type="RefSeq" id="XP_005716747.1">
    <property type="nucleotide sequence ID" value="XM_005716690.1"/>
</dbReference>